<proteinExistence type="predicted"/>
<protein>
    <submittedName>
        <fullName evidence="8">GTP-binding protein</fullName>
    </submittedName>
</protein>
<feature type="region of interest" description="Disordered" evidence="5">
    <location>
        <begin position="503"/>
        <end position="531"/>
    </location>
</feature>
<dbReference type="InterPro" id="IPR006073">
    <property type="entry name" value="GTP-bd"/>
</dbReference>
<keyword evidence="2 6" id="KW-0812">Transmembrane</keyword>
<dbReference type="RefSeq" id="WP_323304601.1">
    <property type="nucleotide sequence ID" value="NZ_JAYGHX010000002.1"/>
</dbReference>
<dbReference type="CDD" id="cd00880">
    <property type="entry name" value="Era_like"/>
    <property type="match status" value="1"/>
</dbReference>
<evidence type="ECO:0000256" key="5">
    <source>
        <dbReference type="SAM" id="MobiDB-lite"/>
    </source>
</evidence>
<dbReference type="PANTHER" id="PTHR42714">
    <property type="entry name" value="TRNA MODIFICATION GTPASE GTPBP3"/>
    <property type="match status" value="1"/>
</dbReference>
<evidence type="ECO:0000256" key="3">
    <source>
        <dbReference type="ARBA" id="ARBA00022989"/>
    </source>
</evidence>
<evidence type="ECO:0000256" key="1">
    <source>
        <dbReference type="ARBA" id="ARBA00004141"/>
    </source>
</evidence>
<evidence type="ECO:0000256" key="2">
    <source>
        <dbReference type="ARBA" id="ARBA00022692"/>
    </source>
</evidence>
<comment type="caution">
    <text evidence="8">The sequence shown here is derived from an EMBL/GenBank/DDBJ whole genome shotgun (WGS) entry which is preliminary data.</text>
</comment>
<feature type="domain" description="G" evidence="7">
    <location>
        <begin position="135"/>
        <end position="248"/>
    </location>
</feature>
<dbReference type="Pfam" id="PF05128">
    <property type="entry name" value="DUF697"/>
    <property type="match status" value="1"/>
</dbReference>
<dbReference type="InterPro" id="IPR027417">
    <property type="entry name" value="P-loop_NTPase"/>
</dbReference>
<dbReference type="Pfam" id="PF01926">
    <property type="entry name" value="MMR_HSR1"/>
    <property type="match status" value="1"/>
</dbReference>
<reference evidence="8 9" key="1">
    <citation type="submission" date="2023-12" db="EMBL/GenBank/DDBJ databases">
        <title>Baltic Sea Cyanobacteria.</title>
        <authorList>
            <person name="Delbaje E."/>
            <person name="Fewer D.P."/>
            <person name="Shishido T.K."/>
        </authorList>
    </citation>
    <scope>NUCLEOTIDE SEQUENCE [LARGE SCALE GENOMIC DNA]</scope>
    <source>
        <strain evidence="8 9">UHCC 0139</strain>
    </source>
</reference>
<evidence type="ECO:0000313" key="9">
    <source>
        <dbReference type="Proteomes" id="UP001304461"/>
    </source>
</evidence>
<feature type="transmembrane region" description="Helical" evidence="6">
    <location>
        <begin position="41"/>
        <end position="67"/>
    </location>
</feature>
<dbReference type="EMBL" id="JAYGHX010000002">
    <property type="protein sequence ID" value="MEA5390502.1"/>
    <property type="molecule type" value="Genomic_DNA"/>
</dbReference>
<feature type="transmembrane region" description="Helical" evidence="6">
    <location>
        <begin position="7"/>
        <end position="29"/>
    </location>
</feature>
<evidence type="ECO:0000259" key="7">
    <source>
        <dbReference type="Pfam" id="PF01926"/>
    </source>
</evidence>
<dbReference type="InterPro" id="IPR021147">
    <property type="entry name" value="DUF697"/>
</dbReference>
<evidence type="ECO:0000313" key="8">
    <source>
        <dbReference type="EMBL" id="MEA5390502.1"/>
    </source>
</evidence>
<accession>A0ABU5RRY5</accession>
<gene>
    <name evidence="8" type="ORF">VB738_04415</name>
</gene>
<keyword evidence="9" id="KW-1185">Reference proteome</keyword>
<keyword evidence="4 6" id="KW-0472">Membrane</keyword>
<dbReference type="PANTHER" id="PTHR42714:SF2">
    <property type="entry name" value="TRNA MODIFICATION GTPASE GTPBP3, MITOCHONDRIAL"/>
    <property type="match status" value="1"/>
</dbReference>
<organism evidence="8 9">
    <name type="scientific">Cyanobium gracile UHCC 0139</name>
    <dbReference type="NCBI Taxonomy" id="3110308"/>
    <lineage>
        <taxon>Bacteria</taxon>
        <taxon>Bacillati</taxon>
        <taxon>Cyanobacteriota</taxon>
        <taxon>Cyanophyceae</taxon>
        <taxon>Synechococcales</taxon>
        <taxon>Prochlorococcaceae</taxon>
        <taxon>Cyanobium</taxon>
    </lineage>
</organism>
<evidence type="ECO:0000256" key="4">
    <source>
        <dbReference type="ARBA" id="ARBA00023136"/>
    </source>
</evidence>
<evidence type="ECO:0000256" key="6">
    <source>
        <dbReference type="SAM" id="Phobius"/>
    </source>
</evidence>
<comment type="subcellular location">
    <subcellularLocation>
        <location evidence="1">Membrane</location>
        <topology evidence="1">Multi-pass membrane protein</topology>
    </subcellularLocation>
</comment>
<dbReference type="Gene3D" id="3.40.50.300">
    <property type="entry name" value="P-loop containing nucleotide triphosphate hydrolases"/>
    <property type="match status" value="1"/>
</dbReference>
<name>A0ABU5RRY5_9CYAN</name>
<dbReference type="SUPFAM" id="SSF52540">
    <property type="entry name" value="P-loop containing nucleoside triphosphate hydrolases"/>
    <property type="match status" value="1"/>
</dbReference>
<keyword evidence="3 6" id="KW-1133">Transmembrane helix</keyword>
<dbReference type="Proteomes" id="UP001304461">
    <property type="component" value="Unassembled WGS sequence"/>
</dbReference>
<sequence length="531" mass="58039">MKLPPRLWIWVFLGVLVLVVLGMVLQAIQQLQWTLSTWLPYWMVGPLMLILLAALVVALAQVGWPWLRRLRQGAAKGPGKAAPAAVPSSRREAAQRNLGAIDRTLAQVRDAVEREALRQERQRMEAELERGDLVIVVFGTGSTGKTSLIRALLQELVGEVGAPMGSTTAASRYRLRLRDLSRAVILEDTPGILEAGRQGRERERLARELAARADLLLLVLDGDLRASELEVFEALAGLGKRLLVVLNKCDLRGEEEERRLLGLLRQRCAARLGPEDVIPASAAPQSVPMPGGRPLQPEPEVEALLRRIAAVLHADGEELIADNLLLQCRRLSQASQDLLDRQRRSDAGTIVDRYMWIGAGVVMVTPLPGIDLLATAAVNAQMVVEIGRVYGVSLSRESAQDLALSVGRTLAGLGLVKGGVGLITSALSLNLPALVVSRAVQAVSAAWLTRVAGRSFITYFRQNQDWGDGGLQEVLQREYDLNQREGMLRRFLETALSRVVEPLQQRQARRLPPRPGPRGAGAAEDRGNPGR</sequence>